<name>A0A8J5XMW6_DIALT</name>
<sequence length="461" mass="50021">MAAVGEPAELNHARDALALNLELSHAAGERPGVSSAQLRRVRAWRALRLCAALAIPFVAGAAASLALSRVALAPGARLAPPRADDHVPRALTKLAFGSCARAELPQPFWRPIVDSRPDVFVFAGDIVYGDCLHTAEGQSCAPLDEAWAKLGAHADFRLAREAALPIVGMLDDHDSGQNDCGAQNPFRSYAKRAFLDFFAVPESDVWRTRPGLYRSRLYDGRAPDGARRVTQLLLLDVRSFREPEWRAARAPAPGHERYEEETGVRALGASILGDEQWAWLDGQLRTPADLRVVVSTIQVLPLSHGWERWGLFPHELARLVGALRAAGGGAVLLSGDRHLGALYKYTPDAPQRPPAQYPNSTAAPERSVPAARARALFELTSSSLTHAFGCTTERPCAAEEGPMLGGRPLVHENNWGELAVDWRARTLTLALRRASNATAADGRRLGDTLLQHVANFDELGM</sequence>
<feature type="transmembrane region" description="Helical" evidence="1">
    <location>
        <begin position="46"/>
        <end position="67"/>
    </location>
</feature>
<dbReference type="PANTHER" id="PTHR33987:SF1">
    <property type="entry name" value="CALCINEURIN-LIKE METALLO-PHOSPHOESTERASE SUPERFAMILY PROTEIN"/>
    <property type="match status" value="1"/>
</dbReference>
<dbReference type="Proteomes" id="UP000751190">
    <property type="component" value="Unassembled WGS sequence"/>
</dbReference>
<feature type="domain" description="PhoD-like phosphatase metallophosphatase" evidence="2">
    <location>
        <begin position="95"/>
        <end position="355"/>
    </location>
</feature>
<evidence type="ECO:0000313" key="3">
    <source>
        <dbReference type="EMBL" id="KAG8464762.1"/>
    </source>
</evidence>
<dbReference type="EMBL" id="JAGTXO010000012">
    <property type="protein sequence ID" value="KAG8464762.1"/>
    <property type="molecule type" value="Genomic_DNA"/>
</dbReference>
<dbReference type="AlphaFoldDB" id="A0A8J5XMW6"/>
<evidence type="ECO:0000259" key="2">
    <source>
        <dbReference type="Pfam" id="PF09423"/>
    </source>
</evidence>
<evidence type="ECO:0000256" key="1">
    <source>
        <dbReference type="SAM" id="Phobius"/>
    </source>
</evidence>
<proteinExistence type="predicted"/>
<comment type="caution">
    <text evidence="3">The sequence shown here is derived from an EMBL/GenBank/DDBJ whole genome shotgun (WGS) entry which is preliminary data.</text>
</comment>
<evidence type="ECO:0000313" key="4">
    <source>
        <dbReference type="Proteomes" id="UP000751190"/>
    </source>
</evidence>
<dbReference type="InterPro" id="IPR038607">
    <property type="entry name" value="PhoD-like_sf"/>
</dbReference>
<dbReference type="Pfam" id="PF09423">
    <property type="entry name" value="PhoD"/>
    <property type="match status" value="1"/>
</dbReference>
<keyword evidence="4" id="KW-1185">Reference proteome</keyword>
<protein>
    <recommendedName>
        <fullName evidence="2">PhoD-like phosphatase metallophosphatase domain-containing protein</fullName>
    </recommendedName>
</protein>
<dbReference type="OrthoDB" id="10266805at2759"/>
<dbReference type="OMA" id="PRAVECE"/>
<keyword evidence="1" id="KW-1133">Transmembrane helix</keyword>
<reference evidence="3" key="1">
    <citation type="submission" date="2021-05" db="EMBL/GenBank/DDBJ databases">
        <title>The genome of the haptophyte Pavlova lutheri (Diacronema luteri, Pavlovales) - a model for lipid biosynthesis in eukaryotic algae.</title>
        <authorList>
            <person name="Hulatt C.J."/>
            <person name="Posewitz M.C."/>
        </authorList>
    </citation>
    <scope>NUCLEOTIDE SEQUENCE</scope>
    <source>
        <strain evidence="3">NIVA-4/92</strain>
    </source>
</reference>
<dbReference type="Gene3D" id="3.60.21.70">
    <property type="entry name" value="PhoD-like phosphatase"/>
    <property type="match status" value="1"/>
</dbReference>
<dbReference type="InterPro" id="IPR029052">
    <property type="entry name" value="Metallo-depent_PP-like"/>
</dbReference>
<dbReference type="InterPro" id="IPR018946">
    <property type="entry name" value="PhoD-like_MPP"/>
</dbReference>
<dbReference type="PANTHER" id="PTHR33987">
    <property type="entry name" value="CALCINEURIN-LIKE METALLO-PHOSPHOESTERASE SUPERFAMILY PROTEIN"/>
    <property type="match status" value="1"/>
</dbReference>
<dbReference type="SUPFAM" id="SSF56300">
    <property type="entry name" value="Metallo-dependent phosphatases"/>
    <property type="match status" value="1"/>
</dbReference>
<keyword evidence="1" id="KW-0812">Transmembrane</keyword>
<dbReference type="CDD" id="cd07389">
    <property type="entry name" value="MPP_PhoD"/>
    <property type="match status" value="1"/>
</dbReference>
<keyword evidence="1" id="KW-0472">Membrane</keyword>
<gene>
    <name evidence="3" type="ORF">KFE25_010130</name>
</gene>
<accession>A0A8J5XMW6</accession>
<organism evidence="3 4">
    <name type="scientific">Diacronema lutheri</name>
    <name type="common">Unicellular marine alga</name>
    <name type="synonym">Monochrysis lutheri</name>
    <dbReference type="NCBI Taxonomy" id="2081491"/>
    <lineage>
        <taxon>Eukaryota</taxon>
        <taxon>Haptista</taxon>
        <taxon>Haptophyta</taxon>
        <taxon>Pavlovophyceae</taxon>
        <taxon>Pavlovales</taxon>
        <taxon>Pavlovaceae</taxon>
        <taxon>Diacronema</taxon>
    </lineage>
</organism>